<keyword evidence="4" id="KW-0645">Protease</keyword>
<dbReference type="SUPFAM" id="SSF56601">
    <property type="entry name" value="beta-lactamase/transpeptidase-like"/>
    <property type="match status" value="1"/>
</dbReference>
<evidence type="ECO:0000256" key="1">
    <source>
        <dbReference type="ARBA" id="ARBA00006096"/>
    </source>
</evidence>
<keyword evidence="5" id="KW-1185">Reference proteome</keyword>
<reference evidence="5" key="1">
    <citation type="submission" date="2016-10" db="EMBL/GenBank/DDBJ databases">
        <authorList>
            <person name="Varghese N."/>
            <person name="Submissions S."/>
        </authorList>
    </citation>
    <scope>NUCLEOTIDE SEQUENCE [LARGE SCALE GENOMIC DNA]</scope>
    <source>
        <strain evidence="5">DSM 26348</strain>
    </source>
</reference>
<gene>
    <name evidence="4" type="ORF">SAMN05421753_11759</name>
</gene>
<feature type="signal peptide" evidence="3">
    <location>
        <begin position="1"/>
        <end position="22"/>
    </location>
</feature>
<dbReference type="PANTHER" id="PTHR30023:SF0">
    <property type="entry name" value="PENICILLIN-SENSITIVE CARBOXYPEPTIDASE A"/>
    <property type="match status" value="1"/>
</dbReference>
<dbReference type="PANTHER" id="PTHR30023">
    <property type="entry name" value="D-ALANYL-D-ALANINE CARBOXYPEPTIDASE"/>
    <property type="match status" value="1"/>
</dbReference>
<keyword evidence="4" id="KW-0121">Carboxypeptidase</keyword>
<dbReference type="Pfam" id="PF02113">
    <property type="entry name" value="Peptidase_S13"/>
    <property type="match status" value="1"/>
</dbReference>
<dbReference type="Gene3D" id="3.50.80.20">
    <property type="entry name" value="D-Ala-D-Ala carboxypeptidase C, peptidase S13"/>
    <property type="match status" value="1"/>
</dbReference>
<dbReference type="Proteomes" id="UP000199518">
    <property type="component" value="Unassembled WGS sequence"/>
</dbReference>
<dbReference type="OrthoDB" id="9802627at2"/>
<proteinExistence type="inferred from homology"/>
<evidence type="ECO:0000256" key="3">
    <source>
        <dbReference type="SAM" id="SignalP"/>
    </source>
</evidence>
<name>A0A1I3PVE2_9PLAN</name>
<dbReference type="AlphaFoldDB" id="A0A1I3PVE2"/>
<dbReference type="EMBL" id="FOQD01000017">
    <property type="protein sequence ID" value="SFJ25814.1"/>
    <property type="molecule type" value="Genomic_DNA"/>
</dbReference>
<dbReference type="RefSeq" id="WP_092054417.1">
    <property type="nucleotide sequence ID" value="NZ_FOQD01000017.1"/>
</dbReference>
<keyword evidence="2" id="KW-0378">Hydrolase</keyword>
<evidence type="ECO:0000313" key="4">
    <source>
        <dbReference type="EMBL" id="SFJ25814.1"/>
    </source>
</evidence>
<accession>A0A1I3PVE2</accession>
<evidence type="ECO:0000313" key="5">
    <source>
        <dbReference type="Proteomes" id="UP000199518"/>
    </source>
</evidence>
<keyword evidence="3" id="KW-0732">Signal</keyword>
<organism evidence="4 5">
    <name type="scientific">Planctomicrobium piriforme</name>
    <dbReference type="NCBI Taxonomy" id="1576369"/>
    <lineage>
        <taxon>Bacteria</taxon>
        <taxon>Pseudomonadati</taxon>
        <taxon>Planctomycetota</taxon>
        <taxon>Planctomycetia</taxon>
        <taxon>Planctomycetales</taxon>
        <taxon>Planctomycetaceae</taxon>
        <taxon>Planctomicrobium</taxon>
    </lineage>
</organism>
<sequence length="536" mass="57308">MNTFSFSRTLLLLCMLAVVVKADDAKQPIPASVQAVLDKPFYKSAVWGLQVVDLESGEVLCSKNADKQILVGSIRKMFSVGLALDKLGAGHRFVTPIDVDGKIEQGVLTGNLILVASGDLSMGGRMNPDGTLAISNFDHNEANALGNAELTKPDPLAGYKDLARQVAASGIKEIRGDVIIDDRLFEPFPFRGEFEVRPIFVNDDVVDVMFRPGQVGQPAVVESRPLSAALAIRSSLTTSGQGSELKIECDPEHPACTGATDCQATFNGQLPIDFTPPFTGKWPVVRTVRITQPQNYARTVLIEALKEAGVAVAAATVAENPVQKLPTMDAPRGTLAVASLMSVPYSDYARWILKVSYNIGADTSLLLLGLTQGVNNLQAALQAEQKILQKEFGIAASDYHFVDGSGGGETAITPQAVGSYLKARSQRDNFSIFKAALPSLGVDGSLGFVTDFEKNPALAGAKGNVQAKTGTFLYGDDQGRILLKAQGMAGYITTKTGRRLAYVLILNDAGPIQGMEDLLNVFQDQGLISALLWNEF</sequence>
<comment type="similarity">
    <text evidence="1">Belongs to the peptidase S13 family.</text>
</comment>
<dbReference type="GO" id="GO:0000270">
    <property type="term" value="P:peptidoglycan metabolic process"/>
    <property type="evidence" value="ECO:0007669"/>
    <property type="project" value="TreeGrafter"/>
</dbReference>
<dbReference type="GO" id="GO:0006508">
    <property type="term" value="P:proteolysis"/>
    <property type="evidence" value="ECO:0007669"/>
    <property type="project" value="InterPro"/>
</dbReference>
<dbReference type="Gene3D" id="3.40.710.10">
    <property type="entry name" value="DD-peptidase/beta-lactamase superfamily"/>
    <property type="match status" value="1"/>
</dbReference>
<dbReference type="InterPro" id="IPR000667">
    <property type="entry name" value="Peptidase_S13"/>
</dbReference>
<feature type="chain" id="PRO_5011566814" evidence="3">
    <location>
        <begin position="23"/>
        <end position="536"/>
    </location>
</feature>
<evidence type="ECO:0000256" key="2">
    <source>
        <dbReference type="ARBA" id="ARBA00022801"/>
    </source>
</evidence>
<dbReference type="InterPro" id="IPR012338">
    <property type="entry name" value="Beta-lactam/transpept-like"/>
</dbReference>
<dbReference type="GO" id="GO:0004185">
    <property type="term" value="F:serine-type carboxypeptidase activity"/>
    <property type="evidence" value="ECO:0007669"/>
    <property type="project" value="InterPro"/>
</dbReference>
<protein>
    <submittedName>
        <fullName evidence="4">D-alanyl-D-alanine carboxypeptidase / D-alanyl-D-alanine-endopeptidase (Penicillin-binding protein 4)</fullName>
    </submittedName>
</protein>